<dbReference type="PANTHER" id="PTHR13386:SF1">
    <property type="entry name" value="HISTONE PARYLATION FACTOR 1"/>
    <property type="match status" value="1"/>
</dbReference>
<dbReference type="GO" id="GO:0005694">
    <property type="term" value="C:chromosome"/>
    <property type="evidence" value="ECO:0007669"/>
    <property type="project" value="UniProtKB-SubCell"/>
</dbReference>
<comment type="caution">
    <text evidence="6">The sequence shown here is derived from an EMBL/GenBank/DDBJ whole genome shotgun (WGS) entry which is preliminary data.</text>
</comment>
<evidence type="ECO:0000313" key="7">
    <source>
        <dbReference type="Proteomes" id="UP001162162"/>
    </source>
</evidence>
<name>A0AAV8YMB3_9CUCU</name>
<sequence>MPEDFYKFWDFCKNSKPNNPTQALKDIGLILVGPYDVLAGKFINVNKRDKEYLIHWRYYHDPPEFQTVLKGDDKSGYHIGYFRDSPEELPVFLASNSANKNGVLQQMGANIFAAVNIYLEDLKKSGDPFKKMHIGRIQTSIKKEAERLKIDLSLRTDSMVSREKKIVTRTFNKIGLVVPYNKKTQQGYRELALDNKQLAHLLTKLENTDDEKQKTNYLSQLEPVFTYTSIATDECDFGTGIELGWNIMAHGVSSLDSTALRFLSINYGLLNRETFAKIAEAHLTNRKKGCRLSII</sequence>
<dbReference type="GO" id="GO:0006974">
    <property type="term" value="P:DNA damage response"/>
    <property type="evidence" value="ECO:0007669"/>
    <property type="project" value="InterPro"/>
</dbReference>
<comment type="similarity">
    <text evidence="3">Belongs to the HPF1 family.</text>
</comment>
<dbReference type="InterPro" id="IPR019361">
    <property type="entry name" value="HPF1"/>
</dbReference>
<reference evidence="6" key="1">
    <citation type="journal article" date="2023" name="Insect Mol. Biol.">
        <title>Genome sequencing provides insights into the evolution of gene families encoding plant cell wall-degrading enzymes in longhorned beetles.</title>
        <authorList>
            <person name="Shin N.R."/>
            <person name="Okamura Y."/>
            <person name="Kirsch R."/>
            <person name="Pauchet Y."/>
        </authorList>
    </citation>
    <scope>NUCLEOTIDE SEQUENCE</scope>
    <source>
        <strain evidence="6">AMC_N1</strain>
    </source>
</reference>
<evidence type="ECO:0000313" key="6">
    <source>
        <dbReference type="EMBL" id="KAJ8951758.1"/>
    </source>
</evidence>
<dbReference type="GO" id="GO:0005634">
    <property type="term" value="C:nucleus"/>
    <property type="evidence" value="ECO:0007669"/>
    <property type="project" value="UniProtKB-SubCell"/>
</dbReference>
<dbReference type="GO" id="GO:0042393">
    <property type="term" value="F:histone binding"/>
    <property type="evidence" value="ECO:0007669"/>
    <property type="project" value="InterPro"/>
</dbReference>
<dbReference type="EMBL" id="JAPWTK010000079">
    <property type="protein sequence ID" value="KAJ8951758.1"/>
    <property type="molecule type" value="Genomic_DNA"/>
</dbReference>
<evidence type="ECO:0000256" key="3">
    <source>
        <dbReference type="ARBA" id="ARBA00010803"/>
    </source>
</evidence>
<evidence type="ECO:0000256" key="5">
    <source>
        <dbReference type="ARBA" id="ARBA00023242"/>
    </source>
</evidence>
<dbReference type="Pfam" id="PF10228">
    <property type="entry name" value="HPF1"/>
    <property type="match status" value="1"/>
</dbReference>
<dbReference type="PANTHER" id="PTHR13386">
    <property type="entry name" value="HISTONE PARYLATION FACTOR 1"/>
    <property type="match status" value="1"/>
</dbReference>
<organism evidence="6 7">
    <name type="scientific">Aromia moschata</name>
    <dbReference type="NCBI Taxonomy" id="1265417"/>
    <lineage>
        <taxon>Eukaryota</taxon>
        <taxon>Metazoa</taxon>
        <taxon>Ecdysozoa</taxon>
        <taxon>Arthropoda</taxon>
        <taxon>Hexapoda</taxon>
        <taxon>Insecta</taxon>
        <taxon>Pterygota</taxon>
        <taxon>Neoptera</taxon>
        <taxon>Endopterygota</taxon>
        <taxon>Coleoptera</taxon>
        <taxon>Polyphaga</taxon>
        <taxon>Cucujiformia</taxon>
        <taxon>Chrysomeloidea</taxon>
        <taxon>Cerambycidae</taxon>
        <taxon>Cerambycinae</taxon>
        <taxon>Callichromatini</taxon>
        <taxon>Aromia</taxon>
    </lineage>
</organism>
<dbReference type="AlphaFoldDB" id="A0AAV8YMB3"/>
<keyword evidence="7" id="KW-1185">Reference proteome</keyword>
<evidence type="ECO:0000256" key="2">
    <source>
        <dbReference type="ARBA" id="ARBA00004286"/>
    </source>
</evidence>
<accession>A0AAV8YMB3</accession>
<comment type="subcellular location">
    <subcellularLocation>
        <location evidence="2">Chromosome</location>
    </subcellularLocation>
    <subcellularLocation>
        <location evidence="1">Nucleus</location>
    </subcellularLocation>
</comment>
<keyword evidence="5" id="KW-0539">Nucleus</keyword>
<keyword evidence="4" id="KW-0158">Chromosome</keyword>
<proteinExistence type="inferred from homology"/>
<gene>
    <name evidence="6" type="ORF">NQ318_012609</name>
</gene>
<evidence type="ECO:0000256" key="4">
    <source>
        <dbReference type="ARBA" id="ARBA00022454"/>
    </source>
</evidence>
<dbReference type="Proteomes" id="UP001162162">
    <property type="component" value="Unassembled WGS sequence"/>
</dbReference>
<protein>
    <submittedName>
        <fullName evidence="6">Uncharacterized protein</fullName>
    </submittedName>
</protein>
<dbReference type="GO" id="GO:0072572">
    <property type="term" value="F:poly-ADP-D-ribose binding"/>
    <property type="evidence" value="ECO:0007669"/>
    <property type="project" value="TreeGrafter"/>
</dbReference>
<evidence type="ECO:0000256" key="1">
    <source>
        <dbReference type="ARBA" id="ARBA00004123"/>
    </source>
</evidence>